<dbReference type="Pfam" id="PF10214">
    <property type="entry name" value="Rrn6_beta-prop"/>
    <property type="match status" value="1"/>
</dbReference>
<dbReference type="Proteomes" id="UP000191144">
    <property type="component" value="Chromosome F"/>
</dbReference>
<dbReference type="GO" id="GO:0001179">
    <property type="term" value="F:RNA polymerase I general transcription initiation factor binding"/>
    <property type="evidence" value="ECO:0007669"/>
    <property type="project" value="TreeGrafter"/>
</dbReference>
<dbReference type="InterPro" id="IPR048536">
    <property type="entry name" value="Rrn6_K-rich"/>
</dbReference>
<protein>
    <submittedName>
        <fullName evidence="5">LAME_0F01090g1_1</fullName>
    </submittedName>
</protein>
<evidence type="ECO:0000259" key="3">
    <source>
        <dbReference type="Pfam" id="PF20639"/>
    </source>
</evidence>
<keyword evidence="6" id="KW-1185">Reference proteome</keyword>
<dbReference type="OrthoDB" id="4090074at2759"/>
<feature type="region of interest" description="Disordered" evidence="1">
    <location>
        <begin position="887"/>
        <end position="914"/>
    </location>
</feature>
<reference evidence="6" key="1">
    <citation type="submission" date="2016-03" db="EMBL/GenBank/DDBJ databases">
        <authorList>
            <person name="Devillers Hugo."/>
        </authorList>
    </citation>
    <scope>NUCLEOTIDE SEQUENCE [LARGE SCALE GENOMIC DNA]</scope>
</reference>
<dbReference type="GO" id="GO:0042790">
    <property type="term" value="P:nucleolar large rRNA transcription by RNA polymerase I"/>
    <property type="evidence" value="ECO:0007669"/>
    <property type="project" value="TreeGrafter"/>
</dbReference>
<name>A0A1G4JPU3_9SACH</name>
<feature type="compositionally biased region" description="Polar residues" evidence="1">
    <location>
        <begin position="856"/>
        <end position="872"/>
    </location>
</feature>
<feature type="compositionally biased region" description="Polar residues" evidence="1">
    <location>
        <begin position="804"/>
        <end position="829"/>
    </location>
</feature>
<feature type="domain" description="RRN6 helical bundle" evidence="4">
    <location>
        <begin position="625"/>
        <end position="750"/>
    </location>
</feature>
<feature type="region of interest" description="Disordered" evidence="1">
    <location>
        <begin position="800"/>
        <end position="872"/>
    </location>
</feature>
<dbReference type="AlphaFoldDB" id="A0A1G4JPU3"/>
<dbReference type="GO" id="GO:0070860">
    <property type="term" value="C:RNA polymerase I core factor complex"/>
    <property type="evidence" value="ECO:0007669"/>
    <property type="project" value="TreeGrafter"/>
</dbReference>
<dbReference type="EMBL" id="LT598477">
    <property type="protein sequence ID" value="SCU92697.1"/>
    <property type="molecule type" value="Genomic_DNA"/>
</dbReference>
<feature type="domain" description="RRN6 K-rich C-terminal" evidence="3">
    <location>
        <begin position="782"/>
        <end position="913"/>
    </location>
</feature>
<feature type="region of interest" description="Disordered" evidence="1">
    <location>
        <begin position="68"/>
        <end position="97"/>
    </location>
</feature>
<dbReference type="PANTHER" id="PTHR28221">
    <property type="entry name" value="RNA POLYMERASE I-SPECIFIC TRANSCRIPTION INITIATION FACTOR RRN6"/>
    <property type="match status" value="1"/>
</dbReference>
<evidence type="ECO:0000259" key="2">
    <source>
        <dbReference type="Pfam" id="PF10214"/>
    </source>
</evidence>
<feature type="compositionally biased region" description="Basic residues" evidence="1">
    <location>
        <begin position="901"/>
        <end position="914"/>
    </location>
</feature>
<gene>
    <name evidence="5" type="ORF">LAME_0F01090G</name>
</gene>
<dbReference type="Pfam" id="PF20639">
    <property type="entry name" value="Rrn6_K-rich"/>
    <property type="match status" value="1"/>
</dbReference>
<dbReference type="InterPro" id="IPR019350">
    <property type="entry name" value="RNA_pol_I-sp_TIF_RRN6-like"/>
</dbReference>
<dbReference type="Pfam" id="PF20640">
    <property type="entry name" value="Rrn6_HB"/>
    <property type="match status" value="1"/>
</dbReference>
<evidence type="ECO:0000259" key="4">
    <source>
        <dbReference type="Pfam" id="PF20640"/>
    </source>
</evidence>
<dbReference type="PANTHER" id="PTHR28221:SF2">
    <property type="entry name" value="RNA POLYMERASE I-SPECIFIC TRANSCRIPTION INITIATION FACTOR RRN6"/>
    <property type="match status" value="1"/>
</dbReference>
<organism evidence="5 6">
    <name type="scientific">Lachancea meyersii CBS 8951</name>
    <dbReference type="NCBI Taxonomy" id="1266667"/>
    <lineage>
        <taxon>Eukaryota</taxon>
        <taxon>Fungi</taxon>
        <taxon>Dikarya</taxon>
        <taxon>Ascomycota</taxon>
        <taxon>Saccharomycotina</taxon>
        <taxon>Saccharomycetes</taxon>
        <taxon>Saccharomycetales</taxon>
        <taxon>Saccharomycetaceae</taxon>
        <taxon>Lachancea</taxon>
    </lineage>
</organism>
<dbReference type="InterPro" id="IPR048537">
    <property type="entry name" value="RRN6_HB"/>
</dbReference>
<dbReference type="GO" id="GO:0001163">
    <property type="term" value="F:RNA polymerase I transcription regulatory region sequence-specific DNA binding"/>
    <property type="evidence" value="ECO:0007669"/>
    <property type="project" value="TreeGrafter"/>
</dbReference>
<evidence type="ECO:0000256" key="1">
    <source>
        <dbReference type="SAM" id="MobiDB-lite"/>
    </source>
</evidence>
<feature type="compositionally biased region" description="Polar residues" evidence="1">
    <location>
        <begin position="887"/>
        <end position="900"/>
    </location>
</feature>
<dbReference type="InterPro" id="IPR048535">
    <property type="entry name" value="RRN6_beta-prop"/>
</dbReference>
<feature type="compositionally biased region" description="Basic and acidic residues" evidence="1">
    <location>
        <begin position="76"/>
        <end position="89"/>
    </location>
</feature>
<feature type="domain" description="RRN6 beta-propeller" evidence="2">
    <location>
        <begin position="209"/>
        <end position="528"/>
    </location>
</feature>
<proteinExistence type="predicted"/>
<evidence type="ECO:0000313" key="5">
    <source>
        <dbReference type="EMBL" id="SCU92697.1"/>
    </source>
</evidence>
<accession>A0A1G4JPU3</accession>
<evidence type="ECO:0000313" key="6">
    <source>
        <dbReference type="Proteomes" id="UP000191144"/>
    </source>
</evidence>
<sequence length="914" mass="101474">MDRGQFLPSKKNVGAQLGLGIRNSALYVASTDRSQQADTKWIFGAAKNSATNDSFLLIVTGKEKFLDNNSGTGSSRDTKVNSDWEHTGDDLLLSSTSDSESESITVYGTGSKARDELPLEGTDPLKLFRDVRLLPDSGYETRVDSPVTPLTFCPGQILSVSDALGEYGGVERGGDRNLSESASFSEKGSFNRNFKLQPQIVDPTDVCDIITGMIHTTSGLRMNSDAHQIVAYASGETQSIINFSLVDTMDANRPSKCAGEVWSYDLQSKIKNIVVPEFSPILNRAADVIAVLTENSLQVFKVKFIERSSSTLSIENLGPCKFSNLEDFAFVDIAFNPWDFNEFAVIDTKGNWTLGNIVKKGPRHFRLRLSGNKRGSIYDPEELSSWHKIAWGAEYSSLLLVSRSRLIELNFRRRLQLDVIEAKSWSSLRDFTRVDDQIAVLTTSKEIILIDLKGNDIKRLVSWKHSLDPEDVSIKAFVRTVSGAQWSCQYERLFFVFVYSGLKPGILVHVFFQNGLLFQSIGVPSLLQIDGILSGLSCLASLQTPVEFHQEAANAPQTPGFECLFREIGGSMIWRVVVHSARSHLHPTKAQNKNSVDFGGLDSPPVRNVNKDFIDLPLSLPSAGKDYDASNEESLFQQYGYDLSDGMNKHLVEWAKDLENPQEVRGPKCYSFAGLAEPISKVENMEEFGSLLEQFKIHYQDQEISFTDLTTLSSLIIQENVAELGILYNKLLQCWSFGFPDDKDTTSEVLKSIILKNTGICSVAPLPFVAKNAYNELSDSHREIINSWDDVSDETETIIPLSEISRNTHTQEDSNFPSVRASQQNLSKSRNPKKKALPPPRALQAASQPVPGRSHPSMSQQQTYSQDASNILPNTMAPAFSLISASQPVPTLSDSQTQNSQRHRKKKKRVKGFG</sequence>